<evidence type="ECO:0000313" key="3">
    <source>
        <dbReference type="EMBL" id="MBB6146640.1"/>
    </source>
</evidence>
<sequence>MSWLRRAWVTAALGLLLVFPHVSNAQGCSLCKDATAGSAPRAREGLRRAILVLGIPAGAIFLAILVIARQSRPRED</sequence>
<reference evidence="3 4" key="1">
    <citation type="submission" date="2020-08" db="EMBL/GenBank/DDBJ databases">
        <title>Genomic Encyclopedia of Type Strains, Phase IV (KMG-IV): sequencing the most valuable type-strain genomes for metagenomic binning, comparative biology and taxonomic classification.</title>
        <authorList>
            <person name="Goeker M."/>
        </authorList>
    </citation>
    <scope>NUCLEOTIDE SEQUENCE [LARGE SCALE GENOMIC DNA]</scope>
    <source>
        <strain evidence="3 4">DSM 103733</strain>
    </source>
</reference>
<keyword evidence="2" id="KW-0732">Signal</keyword>
<evidence type="ECO:0000256" key="2">
    <source>
        <dbReference type="SAM" id="SignalP"/>
    </source>
</evidence>
<gene>
    <name evidence="3" type="ORF">HNQ77_004619</name>
</gene>
<evidence type="ECO:0000313" key="4">
    <source>
        <dbReference type="Proteomes" id="UP000538666"/>
    </source>
</evidence>
<keyword evidence="1" id="KW-1133">Transmembrane helix</keyword>
<dbReference type="RefSeq" id="WP_156186015.1">
    <property type="nucleotide sequence ID" value="NZ_JACHEK010000010.1"/>
</dbReference>
<feature type="chain" id="PRO_5032395012" evidence="2">
    <location>
        <begin position="26"/>
        <end position="76"/>
    </location>
</feature>
<comment type="caution">
    <text evidence="3">The sequence shown here is derived from an EMBL/GenBank/DDBJ whole genome shotgun (WGS) entry which is preliminary data.</text>
</comment>
<name>A0A841JZR3_9BACT</name>
<feature type="signal peptide" evidence="2">
    <location>
        <begin position="1"/>
        <end position="25"/>
    </location>
</feature>
<keyword evidence="1" id="KW-0472">Membrane</keyword>
<dbReference type="EMBL" id="JACHEK010000010">
    <property type="protein sequence ID" value="MBB6146640.1"/>
    <property type="molecule type" value="Genomic_DNA"/>
</dbReference>
<accession>A0A841JZR3</accession>
<protein>
    <submittedName>
        <fullName evidence="3">Uncharacterized protein</fullName>
    </submittedName>
</protein>
<dbReference type="OrthoDB" id="123474at2"/>
<evidence type="ECO:0000256" key="1">
    <source>
        <dbReference type="SAM" id="Phobius"/>
    </source>
</evidence>
<feature type="transmembrane region" description="Helical" evidence="1">
    <location>
        <begin position="49"/>
        <end position="68"/>
    </location>
</feature>
<dbReference type="AlphaFoldDB" id="A0A841JZR3"/>
<keyword evidence="1" id="KW-0812">Transmembrane</keyword>
<keyword evidence="4" id="KW-1185">Reference proteome</keyword>
<dbReference type="Proteomes" id="UP000538666">
    <property type="component" value="Unassembled WGS sequence"/>
</dbReference>
<organism evidence="3 4">
    <name type="scientific">Silvibacterium bohemicum</name>
    <dbReference type="NCBI Taxonomy" id="1577686"/>
    <lineage>
        <taxon>Bacteria</taxon>
        <taxon>Pseudomonadati</taxon>
        <taxon>Acidobacteriota</taxon>
        <taxon>Terriglobia</taxon>
        <taxon>Terriglobales</taxon>
        <taxon>Acidobacteriaceae</taxon>
        <taxon>Silvibacterium</taxon>
    </lineage>
</organism>
<proteinExistence type="predicted"/>